<reference evidence="3 4" key="1">
    <citation type="submission" date="2017-04" db="EMBL/GenBank/DDBJ databases">
        <title>Function of individual gut microbiota members based on whole genome sequencing of pure cultures obtained from chicken caecum.</title>
        <authorList>
            <person name="Medvecky M."/>
            <person name="Cejkova D."/>
            <person name="Polansky O."/>
            <person name="Karasova D."/>
            <person name="Kubasova T."/>
            <person name="Cizek A."/>
            <person name="Rychlik I."/>
        </authorList>
    </citation>
    <scope>NUCLEOTIDE SEQUENCE [LARGE SCALE GENOMIC DNA]</scope>
    <source>
        <strain evidence="4">An189</strain>
        <strain evidence="3">An43</strain>
    </source>
</reference>
<dbReference type="AlphaFoldDB" id="A0A1Y4JZ26"/>
<name>A0A1Y4JZ26_9BACE</name>
<evidence type="ECO:0008006" key="5">
    <source>
        <dbReference type="Google" id="ProtNLM"/>
    </source>
</evidence>
<dbReference type="Pfam" id="PF12954">
    <property type="entry name" value="DUF3843"/>
    <property type="match status" value="2"/>
</dbReference>
<dbReference type="EMBL" id="NFII01000008">
    <property type="protein sequence ID" value="OUO00841.1"/>
    <property type="molecule type" value="Genomic_DNA"/>
</dbReference>
<evidence type="ECO:0000313" key="1">
    <source>
        <dbReference type="EMBL" id="OUO00841.1"/>
    </source>
</evidence>
<evidence type="ECO:0000313" key="4">
    <source>
        <dbReference type="Proteomes" id="UP000196587"/>
    </source>
</evidence>
<evidence type="ECO:0000313" key="3">
    <source>
        <dbReference type="Proteomes" id="UP000195386"/>
    </source>
</evidence>
<dbReference type="Proteomes" id="UP000195386">
    <property type="component" value="Unassembled WGS sequence"/>
</dbReference>
<dbReference type="Proteomes" id="UP000196587">
    <property type="component" value="Unassembled WGS sequence"/>
</dbReference>
<sequence length="332" mass="38563">MKPVPILMKQWLGANERTRVLPGDQWYLKFAASIFPLVQQSPLFKENDYVQKDATVSLCMYFQDVIAQTGGWKTFTESYYALYNTYLPFYRLSDSYIPDEINPEDIAFVLWTLKSHFALYGPDEYTLQDPYDKDLLDLAQEVYKLMDEEFEEAPINEEPSSFLWVMGPDLLDMPSTPLPEITPETKLSKDVEHCLEYSGGKSLLYFATYKELCKFFVEVLRWEDTPSALLPDLQYKKEFVIYANAKGMLIAHNVAAYFCEGHNPMYNAERAAAEGYKLFCRPGTCPFDLIKYGMLKGILPDVQLPFTNGKEVLQKNWDFIARYYLCEYYEGE</sequence>
<reference evidence="2" key="2">
    <citation type="journal article" date="2018" name="BMC Genomics">
        <title>Whole genome sequencing and function prediction of 133 gut anaerobes isolated from chicken caecum in pure cultures.</title>
        <authorList>
            <person name="Medvecky M."/>
            <person name="Cejkova D."/>
            <person name="Polansky O."/>
            <person name="Karasova D."/>
            <person name="Kubasova T."/>
            <person name="Cizek A."/>
            <person name="Rychlik I."/>
        </authorList>
    </citation>
    <scope>NUCLEOTIDE SEQUENCE</scope>
    <source>
        <strain evidence="2">An189</strain>
        <strain evidence="1">An43</strain>
    </source>
</reference>
<comment type="caution">
    <text evidence="2">The sequence shown here is derived from an EMBL/GenBank/DDBJ whole genome shotgun (WGS) entry which is preliminary data.</text>
</comment>
<dbReference type="RefSeq" id="WP_087412681.1">
    <property type="nucleotide sequence ID" value="NZ_CAMMFP010000003.1"/>
</dbReference>
<evidence type="ECO:0000313" key="2">
    <source>
        <dbReference type="EMBL" id="OUP34522.1"/>
    </source>
</evidence>
<dbReference type="InterPro" id="IPR024214">
    <property type="entry name" value="DUF3843"/>
</dbReference>
<protein>
    <recommendedName>
        <fullName evidence="5">DUF3843 family protein</fullName>
    </recommendedName>
</protein>
<accession>A0A1Y4JZ26</accession>
<organism evidence="2 4">
    <name type="scientific">Bacteroides clarus</name>
    <dbReference type="NCBI Taxonomy" id="626929"/>
    <lineage>
        <taxon>Bacteria</taxon>
        <taxon>Pseudomonadati</taxon>
        <taxon>Bacteroidota</taxon>
        <taxon>Bacteroidia</taxon>
        <taxon>Bacteroidales</taxon>
        <taxon>Bacteroidaceae</taxon>
        <taxon>Bacteroides</taxon>
    </lineage>
</organism>
<dbReference type="EMBL" id="NFKE01000005">
    <property type="protein sequence ID" value="OUP34522.1"/>
    <property type="molecule type" value="Genomic_DNA"/>
</dbReference>
<proteinExistence type="predicted"/>
<gene>
    <name evidence="2" type="ORF">B5F24_08740</name>
    <name evidence="1" type="ORF">B5F97_09965</name>
</gene>